<proteinExistence type="predicted"/>
<protein>
    <submittedName>
        <fullName evidence="2">Uncharacterized protein</fullName>
    </submittedName>
</protein>
<name>A0A9X2HT58_9SPHN</name>
<comment type="caution">
    <text evidence="2">The sequence shown here is derived from an EMBL/GenBank/DDBJ whole genome shotgun (WGS) entry which is preliminary data.</text>
</comment>
<dbReference type="Proteomes" id="UP001139486">
    <property type="component" value="Unassembled WGS sequence"/>
</dbReference>
<feature type="transmembrane region" description="Helical" evidence="1">
    <location>
        <begin position="27"/>
        <end position="45"/>
    </location>
</feature>
<keyword evidence="3" id="KW-1185">Reference proteome</keyword>
<accession>A0A9X2HT58</accession>
<feature type="transmembrane region" description="Helical" evidence="1">
    <location>
        <begin position="6"/>
        <end position="22"/>
    </location>
</feature>
<dbReference type="RefSeq" id="WP_254289430.1">
    <property type="nucleotide sequence ID" value="NZ_JAMLDY010000012.1"/>
</dbReference>
<gene>
    <name evidence="2" type="ORF">M9979_11155</name>
</gene>
<sequence>MTPLNLFGLFAILFMLLCYLMEERSPWWTLGFAFGCLLSSAYGFLQGAWPFGAVELLWTAIAIRRWWLALARQKAGSGVIDPAANRT</sequence>
<organism evidence="2 3">
    <name type="scientific">Sphingomonas liriopis</name>
    <dbReference type="NCBI Taxonomy" id="2949094"/>
    <lineage>
        <taxon>Bacteria</taxon>
        <taxon>Pseudomonadati</taxon>
        <taxon>Pseudomonadota</taxon>
        <taxon>Alphaproteobacteria</taxon>
        <taxon>Sphingomonadales</taxon>
        <taxon>Sphingomonadaceae</taxon>
        <taxon>Sphingomonas</taxon>
    </lineage>
</organism>
<keyword evidence="1" id="KW-1133">Transmembrane helix</keyword>
<keyword evidence="1" id="KW-0472">Membrane</keyword>
<evidence type="ECO:0000313" key="2">
    <source>
        <dbReference type="EMBL" id="MCP3735427.1"/>
    </source>
</evidence>
<evidence type="ECO:0000313" key="3">
    <source>
        <dbReference type="Proteomes" id="UP001139486"/>
    </source>
</evidence>
<dbReference type="AlphaFoldDB" id="A0A9X2HT58"/>
<keyword evidence="1" id="KW-0812">Transmembrane</keyword>
<reference evidence="2" key="1">
    <citation type="submission" date="2022-05" db="EMBL/GenBank/DDBJ databases">
        <title>Sphingomonas sp. strain RP10 Genome sequencing and assembly.</title>
        <authorList>
            <person name="Kim I."/>
        </authorList>
    </citation>
    <scope>NUCLEOTIDE SEQUENCE</scope>
    <source>
        <strain evidence="2">RP10</strain>
    </source>
</reference>
<evidence type="ECO:0000256" key="1">
    <source>
        <dbReference type="SAM" id="Phobius"/>
    </source>
</evidence>
<dbReference type="EMBL" id="JAMLDY010000012">
    <property type="protein sequence ID" value="MCP3735427.1"/>
    <property type="molecule type" value="Genomic_DNA"/>
</dbReference>